<accession>A0A5J4YM35</accession>
<gene>
    <name evidence="2" type="ORF">FVE85_3520</name>
</gene>
<sequence>MSVSEVRDAATNLGIEPVPRQRAGLLRALREHRPLQILNGETEDAQDLIEDHALSGQSPGDQAALDIGESTRQLLSAVYLSVFLLSVSSSYLFSLRARPDRLVRAGASPFYTLTSARDSKAPREMTMQIIGISARVSKVLEPLEAFRNG</sequence>
<keyword evidence="1" id="KW-0812">Transmembrane</keyword>
<keyword evidence="3" id="KW-1185">Reference proteome</keyword>
<dbReference type="EMBL" id="VRMN01000010">
    <property type="protein sequence ID" value="KAA8492082.1"/>
    <property type="molecule type" value="Genomic_DNA"/>
</dbReference>
<evidence type="ECO:0000256" key="1">
    <source>
        <dbReference type="SAM" id="Phobius"/>
    </source>
</evidence>
<name>A0A5J4YM35_PORPP</name>
<comment type="caution">
    <text evidence="2">The sequence shown here is derived from an EMBL/GenBank/DDBJ whole genome shotgun (WGS) entry which is preliminary data.</text>
</comment>
<keyword evidence="1" id="KW-0472">Membrane</keyword>
<feature type="transmembrane region" description="Helical" evidence="1">
    <location>
        <begin position="74"/>
        <end position="94"/>
    </location>
</feature>
<protein>
    <submittedName>
        <fullName evidence="2">Uncharacterized protein</fullName>
    </submittedName>
</protein>
<keyword evidence="1" id="KW-1133">Transmembrane helix</keyword>
<organism evidence="2 3">
    <name type="scientific">Porphyridium purpureum</name>
    <name type="common">Red alga</name>
    <name type="synonym">Porphyridium cruentum</name>
    <dbReference type="NCBI Taxonomy" id="35688"/>
    <lineage>
        <taxon>Eukaryota</taxon>
        <taxon>Rhodophyta</taxon>
        <taxon>Bangiophyceae</taxon>
        <taxon>Porphyridiales</taxon>
        <taxon>Porphyridiaceae</taxon>
        <taxon>Porphyridium</taxon>
    </lineage>
</organism>
<dbReference type="AlphaFoldDB" id="A0A5J4YM35"/>
<proteinExistence type="predicted"/>
<dbReference type="Proteomes" id="UP000324585">
    <property type="component" value="Unassembled WGS sequence"/>
</dbReference>
<reference evidence="3" key="1">
    <citation type="journal article" date="2019" name="Nat. Commun.">
        <title>Expansion of phycobilisome linker gene families in mesophilic red algae.</title>
        <authorList>
            <person name="Lee J."/>
            <person name="Kim D."/>
            <person name="Bhattacharya D."/>
            <person name="Yoon H.S."/>
        </authorList>
    </citation>
    <scope>NUCLEOTIDE SEQUENCE [LARGE SCALE GENOMIC DNA]</scope>
    <source>
        <strain evidence="3">CCMP 1328</strain>
    </source>
</reference>
<evidence type="ECO:0000313" key="3">
    <source>
        <dbReference type="Proteomes" id="UP000324585"/>
    </source>
</evidence>
<evidence type="ECO:0000313" key="2">
    <source>
        <dbReference type="EMBL" id="KAA8492082.1"/>
    </source>
</evidence>